<dbReference type="Gene3D" id="1.20.1260.10">
    <property type="match status" value="1"/>
</dbReference>
<dbReference type="RefSeq" id="WP_008851031.1">
    <property type="nucleotide sequence ID" value="NZ_AGQV01000001.1"/>
</dbReference>
<dbReference type="AlphaFoldDB" id="G6XHB6"/>
<dbReference type="SUPFAM" id="SSF47240">
    <property type="entry name" value="Ferritin-like"/>
    <property type="match status" value="1"/>
</dbReference>
<keyword evidence="2" id="KW-1185">Reference proteome</keyword>
<dbReference type="Proteomes" id="UP000004949">
    <property type="component" value="Unassembled WGS sequence"/>
</dbReference>
<dbReference type="InterPro" id="IPR010287">
    <property type="entry name" value="DUF892_YciF-like"/>
</dbReference>
<dbReference type="OrthoDB" id="7273732at2"/>
<organism evidence="1 2">
    <name type="scientific">Gluconobacter morbifer G707</name>
    <dbReference type="NCBI Taxonomy" id="1088869"/>
    <lineage>
        <taxon>Bacteria</taxon>
        <taxon>Pseudomonadati</taxon>
        <taxon>Pseudomonadota</taxon>
        <taxon>Alphaproteobacteria</taxon>
        <taxon>Acetobacterales</taxon>
        <taxon>Acetobacteraceae</taxon>
        <taxon>Gluconobacter</taxon>
    </lineage>
</organism>
<dbReference type="InterPro" id="IPR009078">
    <property type="entry name" value="Ferritin-like_SF"/>
</dbReference>
<accession>G6XHB6</accession>
<dbReference type="InterPro" id="IPR012347">
    <property type="entry name" value="Ferritin-like"/>
</dbReference>
<reference evidence="1 2" key="1">
    <citation type="submission" date="2011-10" db="EMBL/GenBank/DDBJ databases">
        <title>Genome sequence of Gluconobacter morbifer G707, isolated from Drosophila gut.</title>
        <authorList>
            <person name="Lee W.-J."/>
            <person name="Kim E.-K."/>
        </authorList>
    </citation>
    <scope>NUCLEOTIDE SEQUENCE [LARGE SCALE GENOMIC DNA]</scope>
    <source>
        <strain evidence="1 2">G707</strain>
    </source>
</reference>
<protein>
    <submittedName>
        <fullName evidence="1">Uncharacterized protein</fullName>
    </submittedName>
</protein>
<dbReference type="EMBL" id="AGQV01000001">
    <property type="protein sequence ID" value="EHH69574.1"/>
    <property type="molecule type" value="Genomic_DNA"/>
</dbReference>
<dbReference type="PATRIC" id="fig|1088869.3.peg.889"/>
<dbReference type="STRING" id="1088869.GMO_08820"/>
<comment type="caution">
    <text evidence="1">The sequence shown here is derived from an EMBL/GenBank/DDBJ whole genome shotgun (WGS) entry which is preliminary data.</text>
</comment>
<dbReference type="Pfam" id="PF05974">
    <property type="entry name" value="DUF892"/>
    <property type="match status" value="1"/>
</dbReference>
<sequence length="171" mass="19444">MSISEKTRDVFILGLRNQHAVENQAIELLQRQIDRLEHYPDLSQRMTEHVRESQNQAERLKKLLTTYDSSHSATKDATLSLMGNLAALGHIFAADEVIKNSFANLAFENYEIASYRSLITLAELCEDQQASAMLNQSLEEEQAMAQFVERNIDPTTRLYIARLEQGETAGR</sequence>
<dbReference type="eggNOG" id="COG3685">
    <property type="taxonomic scope" value="Bacteria"/>
</dbReference>
<proteinExistence type="predicted"/>
<name>G6XHB6_9PROT</name>
<gene>
    <name evidence="1" type="ORF">GMO_08820</name>
</gene>
<evidence type="ECO:0000313" key="1">
    <source>
        <dbReference type="EMBL" id="EHH69574.1"/>
    </source>
</evidence>
<evidence type="ECO:0000313" key="2">
    <source>
        <dbReference type="Proteomes" id="UP000004949"/>
    </source>
</evidence>